<comment type="caution">
    <text evidence="1">The sequence shown here is derived from an EMBL/GenBank/DDBJ whole genome shotgun (WGS) entry which is preliminary data.</text>
</comment>
<name>A0A0F9IBX8_9ZZZZ</name>
<dbReference type="AlphaFoldDB" id="A0A0F9IBX8"/>
<accession>A0A0F9IBX8</accession>
<reference evidence="1" key="1">
    <citation type="journal article" date="2015" name="Nature">
        <title>Complex archaea that bridge the gap between prokaryotes and eukaryotes.</title>
        <authorList>
            <person name="Spang A."/>
            <person name="Saw J.H."/>
            <person name="Jorgensen S.L."/>
            <person name="Zaremba-Niedzwiedzka K."/>
            <person name="Martijn J."/>
            <person name="Lind A.E."/>
            <person name="van Eijk R."/>
            <person name="Schleper C."/>
            <person name="Guy L."/>
            <person name="Ettema T.J."/>
        </authorList>
    </citation>
    <scope>NUCLEOTIDE SEQUENCE</scope>
</reference>
<proteinExistence type="predicted"/>
<gene>
    <name evidence="1" type="ORF">LCGC14_1599520</name>
</gene>
<protein>
    <submittedName>
        <fullName evidence="1">Uncharacterized protein</fullName>
    </submittedName>
</protein>
<sequence length="59" mass="6603">MTWTCHICKETRPDDKISVLSKVTVLSGGVPVTENIRYCNDKVECVEGAKTFSHFATKK</sequence>
<dbReference type="EMBL" id="LAZR01012809">
    <property type="protein sequence ID" value="KKM24997.1"/>
    <property type="molecule type" value="Genomic_DNA"/>
</dbReference>
<organism evidence="1">
    <name type="scientific">marine sediment metagenome</name>
    <dbReference type="NCBI Taxonomy" id="412755"/>
    <lineage>
        <taxon>unclassified sequences</taxon>
        <taxon>metagenomes</taxon>
        <taxon>ecological metagenomes</taxon>
    </lineage>
</organism>
<evidence type="ECO:0000313" key="1">
    <source>
        <dbReference type="EMBL" id="KKM24997.1"/>
    </source>
</evidence>